<keyword evidence="2" id="KW-1185">Reference proteome</keyword>
<dbReference type="EMBL" id="RCHS01000276">
    <property type="protein sequence ID" value="RMX59771.1"/>
    <property type="molecule type" value="Genomic_DNA"/>
</dbReference>
<organism evidence="1 2">
    <name type="scientific">Pocillopora damicornis</name>
    <name type="common">Cauliflower coral</name>
    <name type="synonym">Millepora damicornis</name>
    <dbReference type="NCBI Taxonomy" id="46731"/>
    <lineage>
        <taxon>Eukaryota</taxon>
        <taxon>Metazoa</taxon>
        <taxon>Cnidaria</taxon>
        <taxon>Anthozoa</taxon>
        <taxon>Hexacorallia</taxon>
        <taxon>Scleractinia</taxon>
        <taxon>Astrocoeniina</taxon>
        <taxon>Pocilloporidae</taxon>
        <taxon>Pocillopora</taxon>
    </lineage>
</organism>
<evidence type="ECO:0000313" key="1">
    <source>
        <dbReference type="EMBL" id="RMX59771.1"/>
    </source>
</evidence>
<protein>
    <recommendedName>
        <fullName evidence="3">Tick transposon</fullName>
    </recommendedName>
</protein>
<comment type="caution">
    <text evidence="1">The sequence shown here is derived from an EMBL/GenBank/DDBJ whole genome shotgun (WGS) entry which is preliminary data.</text>
</comment>
<dbReference type="Proteomes" id="UP000275408">
    <property type="component" value="Unassembled WGS sequence"/>
</dbReference>
<evidence type="ECO:0000313" key="2">
    <source>
        <dbReference type="Proteomes" id="UP000275408"/>
    </source>
</evidence>
<sequence>MTLVSLMIMEKLTIFTEAAKENSNETLCTKYTNMIRSEAVIIASHKALKTNRDINIFYGDSILKQQRHFKYLGVVVDESLSWNNHVSYVASRVYPKLKLLDYGCILWGFCSKKNSDFLERLQNKAMQIILRTNHLACTQSMTKRLGLLTLSNRRRYLRLQLVYKIVHDYHCPRQLQGYFALRSELRRKALRDSRELYLPR</sequence>
<gene>
    <name evidence="1" type="ORF">pdam_00015339</name>
</gene>
<name>A0A3M6V1G0_POCDA</name>
<evidence type="ECO:0008006" key="3">
    <source>
        <dbReference type="Google" id="ProtNLM"/>
    </source>
</evidence>
<proteinExistence type="predicted"/>
<reference evidence="1 2" key="1">
    <citation type="journal article" date="2018" name="Sci. Rep.">
        <title>Comparative analysis of the Pocillopora damicornis genome highlights role of immune system in coral evolution.</title>
        <authorList>
            <person name="Cunning R."/>
            <person name="Bay R.A."/>
            <person name="Gillette P."/>
            <person name="Baker A.C."/>
            <person name="Traylor-Knowles N."/>
        </authorList>
    </citation>
    <scope>NUCLEOTIDE SEQUENCE [LARGE SCALE GENOMIC DNA]</scope>
    <source>
        <strain evidence="1">RSMAS</strain>
        <tissue evidence="1">Whole animal</tissue>
    </source>
</reference>
<accession>A0A3M6V1G0</accession>
<dbReference type="AlphaFoldDB" id="A0A3M6V1G0"/>